<sequence length="166" mass="18718">MIALHRTLCRSLCVVTWRSSVLEERTRRTLTVPTGPMSAKTGSHVHTFDRTTEKFRYQEHPTNVLHTRPEDFGTDTNDLREVGTNQEERIKSILNTWPKDKLHKLIRVAQLAEVSSTDEEDPTTSSLQTAMLSGAATSTSDGGDVPLATFQRHHQEEGKKQIHVNT</sequence>
<reference evidence="1 2" key="1">
    <citation type="journal article" date="2023" name="Sci. Data">
        <title>Genome assembly of the Korean intertidal mud-creeper Batillaria attramentaria.</title>
        <authorList>
            <person name="Patra A.K."/>
            <person name="Ho P.T."/>
            <person name="Jun S."/>
            <person name="Lee S.J."/>
            <person name="Kim Y."/>
            <person name="Won Y.J."/>
        </authorList>
    </citation>
    <scope>NUCLEOTIDE SEQUENCE [LARGE SCALE GENOMIC DNA]</scope>
    <source>
        <strain evidence="1">Wonlab-2016</strain>
    </source>
</reference>
<protein>
    <submittedName>
        <fullName evidence="1">Uncharacterized protein</fullName>
    </submittedName>
</protein>
<comment type="caution">
    <text evidence="1">The sequence shown here is derived from an EMBL/GenBank/DDBJ whole genome shotgun (WGS) entry which is preliminary data.</text>
</comment>
<name>A0ABD0JMJ4_9CAEN</name>
<organism evidence="1 2">
    <name type="scientific">Batillaria attramentaria</name>
    <dbReference type="NCBI Taxonomy" id="370345"/>
    <lineage>
        <taxon>Eukaryota</taxon>
        <taxon>Metazoa</taxon>
        <taxon>Spiralia</taxon>
        <taxon>Lophotrochozoa</taxon>
        <taxon>Mollusca</taxon>
        <taxon>Gastropoda</taxon>
        <taxon>Caenogastropoda</taxon>
        <taxon>Sorbeoconcha</taxon>
        <taxon>Cerithioidea</taxon>
        <taxon>Batillariidae</taxon>
        <taxon>Batillaria</taxon>
    </lineage>
</organism>
<gene>
    <name evidence="1" type="ORF">BaRGS_00032531</name>
</gene>
<keyword evidence="2" id="KW-1185">Reference proteome</keyword>
<evidence type="ECO:0000313" key="1">
    <source>
        <dbReference type="EMBL" id="KAK7476255.1"/>
    </source>
</evidence>
<dbReference type="EMBL" id="JACVVK020000381">
    <property type="protein sequence ID" value="KAK7476255.1"/>
    <property type="molecule type" value="Genomic_DNA"/>
</dbReference>
<accession>A0ABD0JMJ4</accession>
<evidence type="ECO:0000313" key="2">
    <source>
        <dbReference type="Proteomes" id="UP001519460"/>
    </source>
</evidence>
<dbReference type="AlphaFoldDB" id="A0ABD0JMJ4"/>
<proteinExistence type="predicted"/>
<dbReference type="Proteomes" id="UP001519460">
    <property type="component" value="Unassembled WGS sequence"/>
</dbReference>